<reference evidence="2 3" key="1">
    <citation type="submission" date="2019-12" db="EMBL/GenBank/DDBJ databases">
        <title>Sporaefaciens musculi gen. nov., sp. nov., a novel bacterium isolated from the caecum of an obese mouse.</title>
        <authorList>
            <person name="Rasmussen T.S."/>
            <person name="Streidl T."/>
            <person name="Hitch T.C.A."/>
            <person name="Wortmann E."/>
            <person name="Deptula P."/>
            <person name="Hansen M."/>
            <person name="Nielsen D.S."/>
            <person name="Clavel T."/>
            <person name="Vogensen F.K."/>
        </authorList>
    </citation>
    <scope>NUCLEOTIDE SEQUENCE [LARGE SCALE GENOMIC DNA]</scope>
    <source>
        <strain evidence="2 3">WCA-9-b2</strain>
    </source>
</reference>
<organism evidence="2 3">
    <name type="scientific">Sporofaciens musculi</name>
    <dbReference type="NCBI Taxonomy" id="2681861"/>
    <lineage>
        <taxon>Bacteria</taxon>
        <taxon>Bacillati</taxon>
        <taxon>Bacillota</taxon>
        <taxon>Clostridia</taxon>
        <taxon>Lachnospirales</taxon>
        <taxon>Lachnospiraceae</taxon>
        <taxon>Sporofaciens</taxon>
    </lineage>
</organism>
<accession>A0A7X3SLS2</accession>
<name>A0A7X3SLS2_9FIRM</name>
<dbReference type="Proteomes" id="UP000460412">
    <property type="component" value="Unassembled WGS sequence"/>
</dbReference>
<dbReference type="InterPro" id="IPR005835">
    <property type="entry name" value="NTP_transferase_dom"/>
</dbReference>
<dbReference type="AlphaFoldDB" id="A0A7X3SLS2"/>
<proteinExistence type="predicted"/>
<comment type="caution">
    <text evidence="2">The sequence shown here is derived from an EMBL/GenBank/DDBJ whole genome shotgun (WGS) entry which is preliminary data.</text>
</comment>
<dbReference type="GO" id="GO:0016740">
    <property type="term" value="F:transferase activity"/>
    <property type="evidence" value="ECO:0007669"/>
    <property type="project" value="UniProtKB-KW"/>
</dbReference>
<dbReference type="SUPFAM" id="SSF53448">
    <property type="entry name" value="Nucleotide-diphospho-sugar transferases"/>
    <property type="match status" value="1"/>
</dbReference>
<protein>
    <submittedName>
        <fullName evidence="2">Nucleotidyltransferase</fullName>
    </submittedName>
</protein>
<sequence>MDKPVLVIMAAGMGSRYGGLKQIDPVDNEGHIIMDFSLFDARKAGFEEVIFIIKRENEADFREAIGDRVEKYMKVSYAFQEIENIPKGYAVPAGRVKPWGTAHAVLSCIDQVDGPFAVINADDYYGREAFQLIYDYLAAHQDDDKYRYTMVGYLLSNTVTDNGHVARGICEMNKDGELVGITERTKIEKRDGGIAFTEDDGATWTPVASDSTVSMNMWGFTHSILREIRDRFPAFLDEGIKSNPMKCEYFLPAVVSDLLGEGRATVSVLKSKDKWYGVTYKEDKPVVVAAIQKMKEEGLYPEHLWEEV</sequence>
<gene>
    <name evidence="2" type="ORF">GN277_26815</name>
</gene>
<evidence type="ECO:0000259" key="1">
    <source>
        <dbReference type="Pfam" id="PF00483"/>
    </source>
</evidence>
<keyword evidence="3" id="KW-1185">Reference proteome</keyword>
<dbReference type="InterPro" id="IPR029044">
    <property type="entry name" value="Nucleotide-diphossugar_trans"/>
</dbReference>
<dbReference type="RefSeq" id="WP_159756009.1">
    <property type="nucleotide sequence ID" value="NZ_CASZNZ010000029.1"/>
</dbReference>
<dbReference type="EMBL" id="WUQX01000001">
    <property type="protein sequence ID" value="MXP78822.1"/>
    <property type="molecule type" value="Genomic_DNA"/>
</dbReference>
<evidence type="ECO:0000313" key="3">
    <source>
        <dbReference type="Proteomes" id="UP000460412"/>
    </source>
</evidence>
<keyword evidence="2" id="KW-0808">Transferase</keyword>
<dbReference type="Pfam" id="PF00483">
    <property type="entry name" value="NTP_transferase"/>
    <property type="match status" value="1"/>
</dbReference>
<evidence type="ECO:0000313" key="2">
    <source>
        <dbReference type="EMBL" id="MXP78822.1"/>
    </source>
</evidence>
<dbReference type="Gene3D" id="3.90.550.10">
    <property type="entry name" value="Spore Coat Polysaccharide Biosynthesis Protein SpsA, Chain A"/>
    <property type="match status" value="1"/>
</dbReference>
<feature type="domain" description="Nucleotidyl transferase" evidence="1">
    <location>
        <begin position="7"/>
        <end position="183"/>
    </location>
</feature>